<feature type="signal peptide" evidence="3">
    <location>
        <begin position="1"/>
        <end position="29"/>
    </location>
</feature>
<dbReference type="Gene3D" id="3.90.780.10">
    <property type="entry name" value="5'-Nucleotidase, C-terminal domain"/>
    <property type="match status" value="1"/>
</dbReference>
<dbReference type="RefSeq" id="WP_113932559.1">
    <property type="nucleotide sequence ID" value="NZ_JACCEU010000004.1"/>
</dbReference>
<keyword evidence="3" id="KW-0378">Hydrolase</keyword>
<dbReference type="PROSITE" id="PS00785">
    <property type="entry name" value="5_NUCLEOTIDASE_1"/>
    <property type="match status" value="1"/>
</dbReference>
<evidence type="ECO:0000313" key="7">
    <source>
        <dbReference type="Proteomes" id="UP000253628"/>
    </source>
</evidence>
<dbReference type="PRINTS" id="PR01607">
    <property type="entry name" value="APYRASEFAMLY"/>
</dbReference>
<gene>
    <name evidence="6" type="ORF">DFR37_103123</name>
</gene>
<dbReference type="PROSITE" id="PS00786">
    <property type="entry name" value="5_NUCLEOTIDASE_2"/>
    <property type="match status" value="1"/>
</dbReference>
<comment type="caution">
    <text evidence="6">The sequence shown here is derived from an EMBL/GenBank/DDBJ whole genome shotgun (WGS) entry which is preliminary data.</text>
</comment>
<evidence type="ECO:0000313" key="6">
    <source>
        <dbReference type="EMBL" id="RBP40782.1"/>
    </source>
</evidence>
<dbReference type="GO" id="GO:0008768">
    <property type="term" value="F:UDP-sugar diphosphatase activity"/>
    <property type="evidence" value="ECO:0007669"/>
    <property type="project" value="TreeGrafter"/>
</dbReference>
<sequence>MRKSLRPWLSALVLAALLGACTGPGGQQAAAPEARSQAVDLSITLLHINDHHSHLDEDILPLQLETAAGIRERVNLPVGGFARVASAMKNLEAARPNVVKIHAGDAITGDLFYNLTQGRADAALMNLVCFDTFTLGNHEFDNGDAGLKVFLDYLRQGNCKTKVLSANVHFGPGSALNPAKAPHWVQPSTIIERDGRKIGFIGITTADKTKNSSRPDRDTLFTDEAATAQAEIDRLTAQGVQYIVLQTHYGYKADKKLARRLHGVDVIVGGDSHTLLGPDSLKRFGLSPQGPYPTMASGLDGKRVCVVQAGQYAYVVGELRVDFDKQGNVLGCIGTPHVLVGDRYARADKSRTPFTPDEAATIRKDIGDSSGLLLPSTPDAAALELLAPYKMQKEAFGAAVIATAQNDLCLRRVPGTNAARRHSTLGAACDLDPHVQAHGGDIQQLVAEAFLQQGKKYFNAELSILNGGGVRMDLSRGPVTVKDVYTVLPFKNTLVQLKATGAEIKAALEEAVDAALATRPSAGAYPYSAGLRWTIDARQPKGSRLSTMEIRGQNGQYRPFDLDRTWNVATISFLADGQDHYGAFKDITGARRIDVGLDYAQTLLDYIAALPGDRKVLRKPPTSFYSTHRLIE</sequence>
<evidence type="ECO:0000259" key="4">
    <source>
        <dbReference type="Pfam" id="PF00149"/>
    </source>
</evidence>
<dbReference type="Pfam" id="PF00149">
    <property type="entry name" value="Metallophos"/>
    <property type="match status" value="1"/>
</dbReference>
<keyword evidence="2 3" id="KW-0732">Signal</keyword>
<dbReference type="GO" id="GO:0008253">
    <property type="term" value="F:5'-nucleotidase activity"/>
    <property type="evidence" value="ECO:0007669"/>
    <property type="project" value="TreeGrafter"/>
</dbReference>
<dbReference type="GO" id="GO:0046872">
    <property type="term" value="F:metal ion binding"/>
    <property type="evidence" value="ECO:0007669"/>
    <property type="project" value="InterPro"/>
</dbReference>
<feature type="chain" id="PRO_5016487809" evidence="3">
    <location>
        <begin position="30"/>
        <end position="632"/>
    </location>
</feature>
<evidence type="ECO:0000256" key="3">
    <source>
        <dbReference type="RuleBase" id="RU362119"/>
    </source>
</evidence>
<dbReference type="OrthoDB" id="9803927at2"/>
<dbReference type="InterPro" id="IPR029052">
    <property type="entry name" value="Metallo-depent_PP-like"/>
</dbReference>
<dbReference type="InterPro" id="IPR006179">
    <property type="entry name" value="5_nucleotidase/apyrase"/>
</dbReference>
<dbReference type="AlphaFoldDB" id="A0A366HGY5"/>
<dbReference type="InterPro" id="IPR036907">
    <property type="entry name" value="5'-Nucleotdase_C_sf"/>
</dbReference>
<dbReference type="SUPFAM" id="SSF56300">
    <property type="entry name" value="Metallo-dependent phosphatases"/>
    <property type="match status" value="1"/>
</dbReference>
<dbReference type="Pfam" id="PF02872">
    <property type="entry name" value="5_nucleotid_C"/>
    <property type="match status" value="1"/>
</dbReference>
<dbReference type="InterPro" id="IPR004843">
    <property type="entry name" value="Calcineurin-like_PHP"/>
</dbReference>
<keyword evidence="7" id="KW-1185">Reference proteome</keyword>
<protein>
    <submittedName>
        <fullName evidence="6">5'-nucleotidase</fullName>
    </submittedName>
</protein>
<reference evidence="6 7" key="1">
    <citation type="submission" date="2018-06" db="EMBL/GenBank/DDBJ databases">
        <title>Genomic Encyclopedia of Type Strains, Phase IV (KMG-IV): sequencing the most valuable type-strain genomes for metagenomic binning, comparative biology and taxonomic classification.</title>
        <authorList>
            <person name="Goeker M."/>
        </authorList>
    </citation>
    <scope>NUCLEOTIDE SEQUENCE [LARGE SCALE GENOMIC DNA]</scope>
    <source>
        <strain evidence="6 7">DSM 25520</strain>
    </source>
</reference>
<evidence type="ECO:0000256" key="1">
    <source>
        <dbReference type="ARBA" id="ARBA00006654"/>
    </source>
</evidence>
<keyword evidence="3" id="KW-0547">Nucleotide-binding</keyword>
<dbReference type="InterPro" id="IPR008334">
    <property type="entry name" value="5'-Nucleotdase_C"/>
</dbReference>
<dbReference type="Gene3D" id="3.60.21.10">
    <property type="match status" value="1"/>
</dbReference>
<dbReference type="SUPFAM" id="SSF55816">
    <property type="entry name" value="5'-nucleotidase (syn. UDP-sugar hydrolase), C-terminal domain"/>
    <property type="match status" value="1"/>
</dbReference>
<dbReference type="GO" id="GO:0009166">
    <property type="term" value="P:nucleotide catabolic process"/>
    <property type="evidence" value="ECO:0007669"/>
    <property type="project" value="InterPro"/>
</dbReference>
<comment type="similarity">
    <text evidence="1 3">Belongs to the 5'-nucleotidase family.</text>
</comment>
<proteinExistence type="inferred from homology"/>
<dbReference type="PANTHER" id="PTHR11575:SF24">
    <property type="entry name" value="5'-NUCLEOTIDASE"/>
    <property type="match status" value="1"/>
</dbReference>
<name>A0A366HGY5_9BURK</name>
<dbReference type="PANTHER" id="PTHR11575">
    <property type="entry name" value="5'-NUCLEOTIDASE-RELATED"/>
    <property type="match status" value="1"/>
</dbReference>
<dbReference type="PROSITE" id="PS51257">
    <property type="entry name" value="PROKAR_LIPOPROTEIN"/>
    <property type="match status" value="1"/>
</dbReference>
<feature type="domain" description="5'-Nucleotidase C-terminal" evidence="5">
    <location>
        <begin position="437"/>
        <end position="585"/>
    </location>
</feature>
<accession>A0A366HGY5</accession>
<dbReference type="GO" id="GO:0030288">
    <property type="term" value="C:outer membrane-bounded periplasmic space"/>
    <property type="evidence" value="ECO:0007669"/>
    <property type="project" value="TreeGrafter"/>
</dbReference>
<evidence type="ECO:0000259" key="5">
    <source>
        <dbReference type="Pfam" id="PF02872"/>
    </source>
</evidence>
<dbReference type="InterPro" id="IPR006146">
    <property type="entry name" value="5'-Nucleotdase_CS"/>
</dbReference>
<evidence type="ECO:0000256" key="2">
    <source>
        <dbReference type="ARBA" id="ARBA00022729"/>
    </source>
</evidence>
<feature type="domain" description="Calcineurin-like phosphoesterase" evidence="4">
    <location>
        <begin position="44"/>
        <end position="274"/>
    </location>
</feature>
<dbReference type="Proteomes" id="UP000253628">
    <property type="component" value="Unassembled WGS sequence"/>
</dbReference>
<dbReference type="EMBL" id="QNRQ01000003">
    <property type="protein sequence ID" value="RBP40782.1"/>
    <property type="molecule type" value="Genomic_DNA"/>
</dbReference>
<organism evidence="6 7">
    <name type="scientific">Eoetvoesiella caeni</name>
    <dbReference type="NCBI Taxonomy" id="645616"/>
    <lineage>
        <taxon>Bacteria</taxon>
        <taxon>Pseudomonadati</taxon>
        <taxon>Pseudomonadota</taxon>
        <taxon>Betaproteobacteria</taxon>
        <taxon>Burkholderiales</taxon>
        <taxon>Alcaligenaceae</taxon>
        <taxon>Eoetvoesiella</taxon>
    </lineage>
</organism>
<dbReference type="GO" id="GO:0000166">
    <property type="term" value="F:nucleotide binding"/>
    <property type="evidence" value="ECO:0007669"/>
    <property type="project" value="UniProtKB-KW"/>
</dbReference>